<dbReference type="RefSeq" id="WP_179427412.1">
    <property type="nucleotide sequence ID" value="NZ_BAAAMP010000002.1"/>
</dbReference>
<dbReference type="Pfam" id="PF12802">
    <property type="entry name" value="MarR_2"/>
    <property type="match status" value="1"/>
</dbReference>
<feature type="domain" description="HTH marR-type" evidence="1">
    <location>
        <begin position="17"/>
        <end position="162"/>
    </location>
</feature>
<evidence type="ECO:0000313" key="3">
    <source>
        <dbReference type="EMBL" id="NYI39617.1"/>
    </source>
</evidence>
<dbReference type="EMBL" id="JACWMT010000001">
    <property type="protein sequence ID" value="MBD1269727.1"/>
    <property type="molecule type" value="Genomic_DNA"/>
</dbReference>
<evidence type="ECO:0000259" key="1">
    <source>
        <dbReference type="PROSITE" id="PS50995"/>
    </source>
</evidence>
<dbReference type="Proteomes" id="UP000659061">
    <property type="component" value="Unassembled WGS sequence"/>
</dbReference>
<comment type="caution">
    <text evidence="2">The sequence shown here is derived from an EMBL/GenBank/DDBJ whole genome shotgun (WGS) entry which is preliminary data.</text>
</comment>
<dbReference type="GO" id="GO:0006950">
    <property type="term" value="P:response to stress"/>
    <property type="evidence" value="ECO:0007669"/>
    <property type="project" value="TreeGrafter"/>
</dbReference>
<dbReference type="InterPro" id="IPR036390">
    <property type="entry name" value="WH_DNA-bd_sf"/>
</dbReference>
<dbReference type="AlphaFoldDB" id="A0A8I0FXH9"/>
<keyword evidence="3" id="KW-0238">DNA-binding</keyword>
<dbReference type="SUPFAM" id="SSF46785">
    <property type="entry name" value="Winged helix' DNA-binding domain"/>
    <property type="match status" value="1"/>
</dbReference>
<reference evidence="3 4" key="1">
    <citation type="submission" date="2020-07" db="EMBL/GenBank/DDBJ databases">
        <title>Sequencing the genomes of 1000 actinobacteria strains.</title>
        <authorList>
            <person name="Klenk H.-P."/>
        </authorList>
    </citation>
    <scope>NUCLEOTIDE SEQUENCE [LARGE SCALE GENOMIC DNA]</scope>
    <source>
        <strain evidence="3 4">DSM 19087</strain>
    </source>
</reference>
<dbReference type="Proteomes" id="UP000587211">
    <property type="component" value="Unassembled WGS sequence"/>
</dbReference>
<protein>
    <submittedName>
        <fullName evidence="2 3">MarR family transcriptional regulator</fullName>
    </submittedName>
</protein>
<evidence type="ECO:0000313" key="4">
    <source>
        <dbReference type="Proteomes" id="UP000587211"/>
    </source>
</evidence>
<dbReference type="PANTHER" id="PTHR33164:SF103">
    <property type="entry name" value="REGULATORY PROTEIN MARR"/>
    <property type="match status" value="1"/>
</dbReference>
<dbReference type="SMART" id="SM00347">
    <property type="entry name" value="HTH_MARR"/>
    <property type="match status" value="1"/>
</dbReference>
<dbReference type="GO" id="GO:0003700">
    <property type="term" value="F:DNA-binding transcription factor activity"/>
    <property type="evidence" value="ECO:0007669"/>
    <property type="project" value="InterPro"/>
</dbReference>
<dbReference type="InterPro" id="IPR036388">
    <property type="entry name" value="WH-like_DNA-bd_sf"/>
</dbReference>
<evidence type="ECO:0000313" key="5">
    <source>
        <dbReference type="Proteomes" id="UP000659061"/>
    </source>
</evidence>
<dbReference type="PANTHER" id="PTHR33164">
    <property type="entry name" value="TRANSCRIPTIONAL REGULATOR, MARR FAMILY"/>
    <property type="match status" value="1"/>
</dbReference>
<dbReference type="InterPro" id="IPR000835">
    <property type="entry name" value="HTH_MarR-typ"/>
</dbReference>
<dbReference type="GO" id="GO:0003677">
    <property type="term" value="F:DNA binding"/>
    <property type="evidence" value="ECO:0007669"/>
    <property type="project" value="UniProtKB-KW"/>
</dbReference>
<accession>A0A8I0FXH9</accession>
<keyword evidence="4" id="KW-1185">Reference proteome</keyword>
<dbReference type="Gene3D" id="1.10.10.10">
    <property type="entry name" value="Winged helix-like DNA-binding domain superfamily/Winged helix DNA-binding domain"/>
    <property type="match status" value="1"/>
</dbReference>
<dbReference type="InterPro" id="IPR039422">
    <property type="entry name" value="MarR/SlyA-like"/>
</dbReference>
<dbReference type="EMBL" id="JACBZN010000001">
    <property type="protein sequence ID" value="NYI39617.1"/>
    <property type="molecule type" value="Genomic_DNA"/>
</dbReference>
<dbReference type="PROSITE" id="PS50995">
    <property type="entry name" value="HTH_MARR_2"/>
    <property type="match status" value="1"/>
</dbReference>
<name>A0A8I0FXH9_9ACTN</name>
<gene>
    <name evidence="3" type="ORF">BJ975_002992</name>
    <name evidence="2" type="ORF">IDH50_05770</name>
</gene>
<organism evidence="2 5">
    <name type="scientific">Aeromicrobium tamlense</name>
    <dbReference type="NCBI Taxonomy" id="375541"/>
    <lineage>
        <taxon>Bacteria</taxon>
        <taxon>Bacillati</taxon>
        <taxon>Actinomycetota</taxon>
        <taxon>Actinomycetes</taxon>
        <taxon>Propionibacteriales</taxon>
        <taxon>Nocardioidaceae</taxon>
        <taxon>Aeromicrobium</taxon>
    </lineage>
</organism>
<evidence type="ECO:0000313" key="2">
    <source>
        <dbReference type="EMBL" id="MBD1269727.1"/>
    </source>
</evidence>
<proteinExistence type="predicted"/>
<reference evidence="2" key="2">
    <citation type="submission" date="2020-09" db="EMBL/GenBank/DDBJ databases">
        <title>Novel species in genus Aeromicrobium.</title>
        <authorList>
            <person name="Zhang G."/>
        </authorList>
    </citation>
    <scope>NUCLEOTIDE SEQUENCE</scope>
    <source>
        <strain evidence="2">SSW1-57</strain>
    </source>
</reference>
<sequence>MPLTPRTPVAPAYTDDERGLLRAVRELVRADREMRNRLSDSMRVNPTDLRSLRHVIRTVEQAEAGVVQGALPGVTPRRLADHLGISTAAVTTLVDRLVASGHLERTPHPTDRRSVLLVPTEQARREMSAHLADMHDRMKAIAAKVPHDARPAIIDFLQALTWEMERGTLEVGPPS</sequence>